<evidence type="ECO:0000313" key="12">
    <source>
        <dbReference type="Proteomes" id="UP000502823"/>
    </source>
</evidence>
<dbReference type="GO" id="GO:0007165">
    <property type="term" value="P:signal transduction"/>
    <property type="evidence" value="ECO:0007669"/>
    <property type="project" value="UniProtKB-KW"/>
</dbReference>
<comment type="caution">
    <text evidence="11">The sequence shown here is derived from an EMBL/GenBank/DDBJ whole genome shotgun (WGS) entry which is preliminary data.</text>
</comment>
<evidence type="ECO:0000256" key="10">
    <source>
        <dbReference type="SAM" id="Phobius"/>
    </source>
</evidence>
<reference evidence="12" key="1">
    <citation type="submission" date="2020-01" db="EMBL/GenBank/DDBJ databases">
        <title>Draft genome sequence of the Termite Coptotermes fromosanus.</title>
        <authorList>
            <person name="Itakura S."/>
            <person name="Yosikawa Y."/>
            <person name="Umezawa K."/>
        </authorList>
    </citation>
    <scope>NUCLEOTIDE SEQUENCE [LARGE SCALE GENOMIC DNA]</scope>
</reference>
<evidence type="ECO:0000256" key="9">
    <source>
        <dbReference type="ARBA" id="ARBA00023224"/>
    </source>
</evidence>
<evidence type="ECO:0008006" key="13">
    <source>
        <dbReference type="Google" id="ProtNLM"/>
    </source>
</evidence>
<feature type="non-terminal residue" evidence="11">
    <location>
        <position position="156"/>
    </location>
</feature>
<dbReference type="InterPro" id="IPR004117">
    <property type="entry name" value="7tm6_olfct_rcpt"/>
</dbReference>
<dbReference type="OrthoDB" id="7539170at2759"/>
<dbReference type="PANTHER" id="PTHR21137">
    <property type="entry name" value="ODORANT RECEPTOR"/>
    <property type="match status" value="1"/>
</dbReference>
<keyword evidence="12" id="KW-1185">Reference proteome</keyword>
<dbReference type="PANTHER" id="PTHR21137:SF35">
    <property type="entry name" value="ODORANT RECEPTOR 19A-RELATED"/>
    <property type="match status" value="1"/>
</dbReference>
<keyword evidence="9" id="KW-0807">Transducer</keyword>
<dbReference type="AlphaFoldDB" id="A0A6L2Q0E1"/>
<dbReference type="GO" id="GO:0005886">
    <property type="term" value="C:plasma membrane"/>
    <property type="evidence" value="ECO:0007669"/>
    <property type="project" value="UniProtKB-SubCell"/>
</dbReference>
<dbReference type="InParanoid" id="A0A6L2Q0E1"/>
<dbReference type="EMBL" id="BLKM01006444">
    <property type="protein sequence ID" value="GFG37340.1"/>
    <property type="molecule type" value="Genomic_DNA"/>
</dbReference>
<dbReference type="Proteomes" id="UP000502823">
    <property type="component" value="Unassembled WGS sequence"/>
</dbReference>
<dbReference type="GO" id="GO:0005549">
    <property type="term" value="F:odorant binding"/>
    <property type="evidence" value="ECO:0007669"/>
    <property type="project" value="InterPro"/>
</dbReference>
<evidence type="ECO:0000256" key="5">
    <source>
        <dbReference type="ARBA" id="ARBA00022725"/>
    </source>
</evidence>
<proteinExistence type="predicted"/>
<protein>
    <recommendedName>
        <fullName evidence="13">Gustatory receptor</fullName>
    </recommendedName>
</protein>
<keyword evidence="6 10" id="KW-1133">Transmembrane helix</keyword>
<keyword evidence="2" id="KW-1003">Cell membrane</keyword>
<keyword evidence="8" id="KW-0675">Receptor</keyword>
<evidence type="ECO:0000256" key="6">
    <source>
        <dbReference type="ARBA" id="ARBA00022989"/>
    </source>
</evidence>
<keyword evidence="3" id="KW-0716">Sensory transduction</keyword>
<keyword evidence="4 10" id="KW-0812">Transmembrane</keyword>
<feature type="transmembrane region" description="Helical" evidence="10">
    <location>
        <begin position="97"/>
        <end position="117"/>
    </location>
</feature>
<feature type="transmembrane region" description="Helical" evidence="10">
    <location>
        <begin position="129"/>
        <end position="149"/>
    </location>
</feature>
<evidence type="ECO:0000256" key="3">
    <source>
        <dbReference type="ARBA" id="ARBA00022606"/>
    </source>
</evidence>
<evidence type="ECO:0000256" key="8">
    <source>
        <dbReference type="ARBA" id="ARBA00023170"/>
    </source>
</evidence>
<sequence>GIASAFTGCLAFAYPGLYATLVCVACSQLEKLRATLLDIRKTNITWPSCRVERDQHEGGGQTQATEEQFRHMQKQLNSCILHHQEIKRYIEVLEETMNLPLCGLLLLFLSIMCFDAFSAVTSWGDHTDIAQALMVYVVMAGSVYIYCWLGNELSEQ</sequence>
<evidence type="ECO:0000256" key="2">
    <source>
        <dbReference type="ARBA" id="ARBA00022475"/>
    </source>
</evidence>
<evidence type="ECO:0000256" key="4">
    <source>
        <dbReference type="ARBA" id="ARBA00022692"/>
    </source>
</evidence>
<name>A0A6L2Q0E1_COPFO</name>
<gene>
    <name evidence="11" type="ORF">Cfor_08217</name>
</gene>
<evidence type="ECO:0000256" key="1">
    <source>
        <dbReference type="ARBA" id="ARBA00004651"/>
    </source>
</evidence>
<dbReference type="Pfam" id="PF02949">
    <property type="entry name" value="7tm_6"/>
    <property type="match status" value="1"/>
</dbReference>
<keyword evidence="5" id="KW-0552">Olfaction</keyword>
<evidence type="ECO:0000313" key="11">
    <source>
        <dbReference type="EMBL" id="GFG37340.1"/>
    </source>
</evidence>
<evidence type="ECO:0000256" key="7">
    <source>
        <dbReference type="ARBA" id="ARBA00023136"/>
    </source>
</evidence>
<organism evidence="11 12">
    <name type="scientific">Coptotermes formosanus</name>
    <name type="common">Formosan subterranean termite</name>
    <dbReference type="NCBI Taxonomy" id="36987"/>
    <lineage>
        <taxon>Eukaryota</taxon>
        <taxon>Metazoa</taxon>
        <taxon>Ecdysozoa</taxon>
        <taxon>Arthropoda</taxon>
        <taxon>Hexapoda</taxon>
        <taxon>Insecta</taxon>
        <taxon>Pterygota</taxon>
        <taxon>Neoptera</taxon>
        <taxon>Polyneoptera</taxon>
        <taxon>Dictyoptera</taxon>
        <taxon>Blattodea</taxon>
        <taxon>Blattoidea</taxon>
        <taxon>Termitoidae</taxon>
        <taxon>Rhinotermitidae</taxon>
        <taxon>Coptotermes</taxon>
    </lineage>
</organism>
<feature type="non-terminal residue" evidence="11">
    <location>
        <position position="1"/>
    </location>
</feature>
<dbReference type="GO" id="GO:0004984">
    <property type="term" value="F:olfactory receptor activity"/>
    <property type="evidence" value="ECO:0007669"/>
    <property type="project" value="InterPro"/>
</dbReference>
<comment type="subcellular location">
    <subcellularLocation>
        <location evidence="1">Cell membrane</location>
        <topology evidence="1">Multi-pass membrane protein</topology>
    </subcellularLocation>
</comment>
<keyword evidence="7 10" id="KW-0472">Membrane</keyword>
<accession>A0A6L2Q0E1</accession>